<gene>
    <name evidence="2" type="ORF">BN715_01504</name>
</gene>
<feature type="region of interest" description="Disordered" evidence="1">
    <location>
        <begin position="233"/>
        <end position="254"/>
    </location>
</feature>
<protein>
    <submittedName>
        <fullName evidence="2">Uncharacterized protein</fullName>
    </submittedName>
</protein>
<accession>R7MVR9</accession>
<dbReference type="EMBL" id="CBKE010000248">
    <property type="protein sequence ID" value="CDF05239.1"/>
    <property type="molecule type" value="Genomic_DNA"/>
</dbReference>
<feature type="region of interest" description="Disordered" evidence="1">
    <location>
        <begin position="1"/>
        <end position="37"/>
    </location>
</feature>
<dbReference type="Proteomes" id="UP000017908">
    <property type="component" value="Unassembled WGS sequence"/>
</dbReference>
<name>R7MVR9_MEGEL</name>
<sequence length="254" mass="27819">MGRIAGHFQPPRDDEQVQVGYDGEHDARQGNGDGQDDQALQDVFDAFLFERRPADGEGPLQFIVVIDQDQPGRKPAGAGTETGTAGSIIEAVRQEEGGEAEHDDDADQLFDDLGNRRRRHLLPALQVAAVTGDDRREEDGRCQGDERIIGPAFADDVFIDEEAGAEEHEDAQKERRRTQHGQGHVENALGAEIVLFRYFFSCDDGNCDRQAGTGNIECQQVNREGHLVDADAFTAENTGQDDPVDTANGFDDKA</sequence>
<evidence type="ECO:0000256" key="1">
    <source>
        <dbReference type="SAM" id="MobiDB-lite"/>
    </source>
</evidence>
<reference evidence="2" key="1">
    <citation type="submission" date="2012-11" db="EMBL/GenBank/DDBJ databases">
        <title>Dependencies among metagenomic species, viruses, plasmids and units of genetic variation.</title>
        <authorList>
            <person name="Nielsen H.B."/>
            <person name="Almeida M."/>
            <person name="Juncker A.S."/>
            <person name="Rasmussen S."/>
            <person name="Li J."/>
            <person name="Sunagawa S."/>
            <person name="Plichta D."/>
            <person name="Gautier L."/>
            <person name="Le Chatelier E."/>
            <person name="Peletier E."/>
            <person name="Bonde I."/>
            <person name="Nielsen T."/>
            <person name="Manichanh C."/>
            <person name="Arumugam M."/>
            <person name="Batto J."/>
            <person name="Santos M.B.Q.D."/>
            <person name="Blom N."/>
            <person name="Borruel N."/>
            <person name="Burgdorf K.S."/>
            <person name="Boumezbeur F."/>
            <person name="Casellas F."/>
            <person name="Dore J."/>
            <person name="Guarner F."/>
            <person name="Hansen T."/>
            <person name="Hildebrand F."/>
            <person name="Kaas R.S."/>
            <person name="Kennedy S."/>
            <person name="Kristiansen K."/>
            <person name="Kultima J.R."/>
            <person name="Leonard P."/>
            <person name="Levenez F."/>
            <person name="Lund O."/>
            <person name="Moumen B."/>
            <person name="Le Paslier D."/>
            <person name="Pons N."/>
            <person name="Pedersen O."/>
            <person name="Prifti E."/>
            <person name="Qin J."/>
            <person name="Raes J."/>
            <person name="Tap J."/>
            <person name="Tims S."/>
            <person name="Ussery D.W."/>
            <person name="Yamada T."/>
            <person name="MetaHit consortium"/>
            <person name="Renault P."/>
            <person name="Sicheritz-Ponten T."/>
            <person name="Bork P."/>
            <person name="Wang J."/>
            <person name="Brunak S."/>
            <person name="Ehrlich S.D."/>
        </authorList>
    </citation>
    <scope>NUCLEOTIDE SEQUENCE [LARGE SCALE GENOMIC DNA]</scope>
</reference>
<evidence type="ECO:0000313" key="2">
    <source>
        <dbReference type="EMBL" id="CDF05239.1"/>
    </source>
</evidence>
<comment type="caution">
    <text evidence="2">The sequence shown here is derived from an EMBL/GenBank/DDBJ whole genome shotgun (WGS) entry which is preliminary data.</text>
</comment>
<dbReference type="AlphaFoldDB" id="R7MVR9"/>
<evidence type="ECO:0000313" key="3">
    <source>
        <dbReference type="Proteomes" id="UP000017908"/>
    </source>
</evidence>
<feature type="region of interest" description="Disordered" evidence="1">
    <location>
        <begin position="164"/>
        <end position="183"/>
    </location>
</feature>
<organism evidence="2 3">
    <name type="scientific">Megasphaera elsdenii CAG:570</name>
    <dbReference type="NCBI Taxonomy" id="1263087"/>
    <lineage>
        <taxon>Bacteria</taxon>
        <taxon>Bacillati</taxon>
        <taxon>Bacillota</taxon>
        <taxon>Negativicutes</taxon>
        <taxon>Veillonellales</taxon>
        <taxon>Veillonellaceae</taxon>
        <taxon>Megasphaera</taxon>
    </lineage>
</organism>
<proteinExistence type="predicted"/>